<dbReference type="STRING" id="1471761.B0W44_13365"/>
<dbReference type="KEGG" id="ntr:B0W44_13365"/>
<sequence>MERKVRLDVLLVEKGRFWTREKAKAAIMAGLVRVDGETVVKAGTKVPCHAKVEVDAPLHPYVSRGGLKLEKALRVFEFEMDGAVVVDVGASTGGFTDCALQHGARHVYAVDVGYGQLAWKLRQDPRVTVMERTNFRHVSPDAFRDPRPDVAVVDVSFISLDKILPVLKQVLPPHGDVLSLVKPQFEAGRNLVGKKGVVRDPSVHRSVLFDVFDAAESNGFHVLHLTYSPITGGEGNIEFLVHWVKQDEPKLSDDDLRQLVEATVYRAHSHLY</sequence>
<evidence type="ECO:0000259" key="4">
    <source>
        <dbReference type="SMART" id="SM00363"/>
    </source>
</evidence>
<keyword evidence="5" id="KW-0808">Transferase</keyword>
<proteinExistence type="inferred from homology"/>
<dbReference type="SUPFAM" id="SSF55174">
    <property type="entry name" value="Alpha-L RNA-binding motif"/>
    <property type="match status" value="1"/>
</dbReference>
<keyword evidence="1 3" id="KW-0694">RNA-binding</keyword>
<accession>A0A1U9K9A1</accession>
<dbReference type="PROSITE" id="PS50889">
    <property type="entry name" value="S4"/>
    <property type="match status" value="1"/>
</dbReference>
<dbReference type="InterPro" id="IPR004538">
    <property type="entry name" value="Hemolysin_A/TlyA"/>
</dbReference>
<evidence type="ECO:0000313" key="6">
    <source>
        <dbReference type="Proteomes" id="UP000188603"/>
    </source>
</evidence>
<dbReference type="SMART" id="SM00363">
    <property type="entry name" value="S4"/>
    <property type="match status" value="1"/>
</dbReference>
<dbReference type="InterPro" id="IPR047048">
    <property type="entry name" value="TlyA"/>
</dbReference>
<dbReference type="PIRSF" id="PIRSF005578">
    <property type="entry name" value="TlyA"/>
    <property type="match status" value="1"/>
</dbReference>
<name>A0A1U9K9A1_9BACL</name>
<dbReference type="PANTHER" id="PTHR32319">
    <property type="entry name" value="BACTERIAL HEMOLYSIN-LIKE PROTEIN"/>
    <property type="match status" value="1"/>
</dbReference>
<dbReference type="SUPFAM" id="SSF53335">
    <property type="entry name" value="S-adenosyl-L-methionine-dependent methyltransferases"/>
    <property type="match status" value="1"/>
</dbReference>
<gene>
    <name evidence="5" type="ORF">B0W44_13365</name>
</gene>
<keyword evidence="6" id="KW-1185">Reference proteome</keyword>
<dbReference type="Pfam" id="PF01728">
    <property type="entry name" value="FtsJ"/>
    <property type="match status" value="1"/>
</dbReference>
<dbReference type="RefSeq" id="WP_077720457.1">
    <property type="nucleotide sequence ID" value="NZ_CP019699.1"/>
</dbReference>
<dbReference type="Gene3D" id="3.10.290.10">
    <property type="entry name" value="RNA-binding S4 domain"/>
    <property type="match status" value="1"/>
</dbReference>
<dbReference type="EMBL" id="CP019699">
    <property type="protein sequence ID" value="AQS56601.1"/>
    <property type="molecule type" value="Genomic_DNA"/>
</dbReference>
<organism evidence="5 6">
    <name type="scientific">Novibacillus thermophilus</name>
    <dbReference type="NCBI Taxonomy" id="1471761"/>
    <lineage>
        <taxon>Bacteria</taxon>
        <taxon>Bacillati</taxon>
        <taxon>Bacillota</taxon>
        <taxon>Bacilli</taxon>
        <taxon>Bacillales</taxon>
        <taxon>Thermoactinomycetaceae</taxon>
        <taxon>Novibacillus</taxon>
    </lineage>
</organism>
<dbReference type="InterPro" id="IPR002942">
    <property type="entry name" value="S4_RNA-bd"/>
</dbReference>
<dbReference type="InterPro" id="IPR002877">
    <property type="entry name" value="RNA_MeTrfase_FtsJ_dom"/>
</dbReference>
<dbReference type="NCBIfam" id="TIGR00478">
    <property type="entry name" value="tly"/>
    <property type="match status" value="1"/>
</dbReference>
<keyword evidence="5" id="KW-0489">Methyltransferase</keyword>
<evidence type="ECO:0000256" key="3">
    <source>
        <dbReference type="PROSITE-ProRule" id="PRU00182"/>
    </source>
</evidence>
<dbReference type="Proteomes" id="UP000188603">
    <property type="component" value="Chromosome"/>
</dbReference>
<dbReference type="Pfam" id="PF01479">
    <property type="entry name" value="S4"/>
    <property type="match status" value="1"/>
</dbReference>
<dbReference type="OrthoDB" id="9784736at2"/>
<protein>
    <submittedName>
        <fullName evidence="5">TlyA family rRNA (Cytidine-2'-O)-methyltransferase</fullName>
    </submittedName>
</protein>
<dbReference type="AlphaFoldDB" id="A0A1U9K9A1"/>
<dbReference type="CDD" id="cd00165">
    <property type="entry name" value="S4"/>
    <property type="match status" value="1"/>
</dbReference>
<evidence type="ECO:0000313" key="5">
    <source>
        <dbReference type="EMBL" id="AQS56601.1"/>
    </source>
</evidence>
<dbReference type="Gene3D" id="3.40.50.150">
    <property type="entry name" value="Vaccinia Virus protein VP39"/>
    <property type="match status" value="1"/>
</dbReference>
<dbReference type="GO" id="GO:0003723">
    <property type="term" value="F:RNA binding"/>
    <property type="evidence" value="ECO:0007669"/>
    <property type="project" value="UniProtKB-KW"/>
</dbReference>
<dbReference type="InterPro" id="IPR036986">
    <property type="entry name" value="S4_RNA-bd_sf"/>
</dbReference>
<dbReference type="GO" id="GO:0032259">
    <property type="term" value="P:methylation"/>
    <property type="evidence" value="ECO:0007669"/>
    <property type="project" value="UniProtKB-KW"/>
</dbReference>
<evidence type="ECO:0000256" key="1">
    <source>
        <dbReference type="ARBA" id="ARBA00022884"/>
    </source>
</evidence>
<dbReference type="CDD" id="cd02440">
    <property type="entry name" value="AdoMet_MTases"/>
    <property type="match status" value="1"/>
</dbReference>
<feature type="domain" description="RNA-binding S4" evidence="4">
    <location>
        <begin position="5"/>
        <end position="70"/>
    </location>
</feature>
<dbReference type="InterPro" id="IPR029063">
    <property type="entry name" value="SAM-dependent_MTases_sf"/>
</dbReference>
<comment type="similarity">
    <text evidence="2">Belongs to the TlyA family.</text>
</comment>
<dbReference type="GO" id="GO:0008168">
    <property type="term" value="F:methyltransferase activity"/>
    <property type="evidence" value="ECO:0007669"/>
    <property type="project" value="UniProtKB-KW"/>
</dbReference>
<reference evidence="5 6" key="1">
    <citation type="journal article" date="2015" name="Int. J. Syst. Evol. Microbiol.">
        <title>Novibacillus thermophilus gen. nov., sp. nov., a Gram-staining-negative and moderately thermophilic member of the family Thermoactinomycetaceae.</title>
        <authorList>
            <person name="Yang G."/>
            <person name="Chen J."/>
            <person name="Zhou S."/>
        </authorList>
    </citation>
    <scope>NUCLEOTIDE SEQUENCE [LARGE SCALE GENOMIC DNA]</scope>
    <source>
        <strain evidence="5 6">SG-1</strain>
    </source>
</reference>
<evidence type="ECO:0000256" key="2">
    <source>
        <dbReference type="ARBA" id="ARBA00029460"/>
    </source>
</evidence>
<dbReference type="PANTHER" id="PTHR32319:SF0">
    <property type="entry name" value="BACTERIAL HEMOLYSIN-LIKE PROTEIN"/>
    <property type="match status" value="1"/>
</dbReference>